<protein>
    <recommendedName>
        <fullName evidence="3">Transposase</fullName>
    </recommendedName>
</protein>
<reference evidence="1" key="2">
    <citation type="submission" date="2020-09" db="EMBL/GenBank/DDBJ databases">
        <authorList>
            <person name="Sun Q."/>
            <person name="Zhou Y."/>
        </authorList>
    </citation>
    <scope>NUCLEOTIDE SEQUENCE</scope>
    <source>
        <strain evidence="1">CGMCC 4.3508</strain>
    </source>
</reference>
<dbReference type="Proteomes" id="UP000638263">
    <property type="component" value="Unassembled WGS sequence"/>
</dbReference>
<proteinExistence type="predicted"/>
<reference evidence="1" key="1">
    <citation type="journal article" date="2014" name="Int. J. Syst. Evol. Microbiol.">
        <title>Complete genome sequence of Corynebacterium casei LMG S-19264T (=DSM 44701T), isolated from a smear-ripened cheese.</title>
        <authorList>
            <consortium name="US DOE Joint Genome Institute (JGI-PGF)"/>
            <person name="Walter F."/>
            <person name="Albersmeier A."/>
            <person name="Kalinowski J."/>
            <person name="Ruckert C."/>
        </authorList>
    </citation>
    <scope>NUCLEOTIDE SEQUENCE</scope>
    <source>
        <strain evidence="1">CGMCC 4.3508</strain>
    </source>
</reference>
<name>A0A917RLP7_9NOCA</name>
<dbReference type="AlphaFoldDB" id="A0A917RLP7"/>
<accession>A0A917RLP7</accession>
<organism evidence="1 2">
    <name type="scientific">Nocardia jinanensis</name>
    <dbReference type="NCBI Taxonomy" id="382504"/>
    <lineage>
        <taxon>Bacteria</taxon>
        <taxon>Bacillati</taxon>
        <taxon>Actinomycetota</taxon>
        <taxon>Actinomycetes</taxon>
        <taxon>Mycobacteriales</taxon>
        <taxon>Nocardiaceae</taxon>
        <taxon>Nocardia</taxon>
    </lineage>
</organism>
<keyword evidence="2" id="KW-1185">Reference proteome</keyword>
<evidence type="ECO:0000313" key="2">
    <source>
        <dbReference type="Proteomes" id="UP000638263"/>
    </source>
</evidence>
<evidence type="ECO:0008006" key="3">
    <source>
        <dbReference type="Google" id="ProtNLM"/>
    </source>
</evidence>
<evidence type="ECO:0000313" key="1">
    <source>
        <dbReference type="EMBL" id="GGL14264.1"/>
    </source>
</evidence>
<comment type="caution">
    <text evidence="1">The sequence shown here is derived from an EMBL/GenBank/DDBJ whole genome shotgun (WGS) entry which is preliminary data.</text>
</comment>
<sequence>MDAEREHHAQPLLRVVGRRLRLIGQGVHIVAELSRALSIGTQRLTQLFGCLADRILLRQKAIDIGRMALQF</sequence>
<gene>
    <name evidence="1" type="ORF">GCM10011588_30970</name>
</gene>
<dbReference type="EMBL" id="BMMH01000005">
    <property type="protein sequence ID" value="GGL14264.1"/>
    <property type="molecule type" value="Genomic_DNA"/>
</dbReference>